<keyword evidence="3 5" id="KW-1133">Transmembrane helix</keyword>
<keyword evidence="2 5" id="KW-0812">Transmembrane</keyword>
<feature type="transmembrane region" description="Helical" evidence="5">
    <location>
        <begin position="120"/>
        <end position="141"/>
    </location>
</feature>
<evidence type="ECO:0000256" key="1">
    <source>
        <dbReference type="ARBA" id="ARBA00022475"/>
    </source>
</evidence>
<evidence type="ECO:0000256" key="3">
    <source>
        <dbReference type="ARBA" id="ARBA00022989"/>
    </source>
</evidence>
<keyword evidence="1" id="KW-1003">Cell membrane</keyword>
<gene>
    <name evidence="6" type="ordered locus">BpOF4_18975</name>
</gene>
<feature type="transmembrane region" description="Helical" evidence="5">
    <location>
        <begin position="95"/>
        <end position="114"/>
    </location>
</feature>
<dbReference type="HOGENOM" id="CLU_094526_0_1_9"/>
<dbReference type="STRING" id="398511.BpOF4_18975"/>
<dbReference type="eggNOG" id="COG1971">
    <property type="taxonomic scope" value="Bacteria"/>
</dbReference>
<feature type="transmembrane region" description="Helical" evidence="5">
    <location>
        <begin position="148"/>
        <end position="169"/>
    </location>
</feature>
<organism evidence="6 7">
    <name type="scientific">Alkalihalophilus pseudofirmus (strain ATCC BAA-2126 / JCM 17055 / OF4)</name>
    <name type="common">Bacillus pseudofirmus</name>
    <dbReference type="NCBI Taxonomy" id="398511"/>
    <lineage>
        <taxon>Bacteria</taxon>
        <taxon>Bacillati</taxon>
        <taxon>Bacillota</taxon>
        <taxon>Bacilli</taxon>
        <taxon>Bacillales</taxon>
        <taxon>Bacillaceae</taxon>
        <taxon>Alkalihalophilus</taxon>
    </lineage>
</organism>
<dbReference type="InterPro" id="IPR003810">
    <property type="entry name" value="Mntp/YtaF"/>
</dbReference>
<evidence type="ECO:0000256" key="5">
    <source>
        <dbReference type="SAM" id="Phobius"/>
    </source>
</evidence>
<proteinExistence type="predicted"/>
<protein>
    <submittedName>
        <fullName evidence="6">Uncharacterized protein</fullName>
    </submittedName>
</protein>
<accession>D3FSW9</accession>
<feature type="transmembrane region" description="Helical" evidence="5">
    <location>
        <begin position="33"/>
        <end position="53"/>
    </location>
</feature>
<sequence length="170" mass="18781">MGFLFLVLLALLVSIDGFVIGFMFGLKRIKIPLIVLIFISIFSAIVIFLSMGVGRLLGEVIPSSMIQTLAAILMIGVGVYNLFNELPLYRQSYFVIIALLINVDSVGYGIQAGFAERPFWFAPLAGTILFLALIFGIIRGYETKNPFILKYIASLPGLLFICLGVMKLMF</sequence>
<keyword evidence="7" id="KW-1185">Reference proteome</keyword>
<dbReference type="AlphaFoldDB" id="D3FSW9"/>
<dbReference type="EMBL" id="CP001878">
    <property type="protein sequence ID" value="ADC51834.1"/>
    <property type="molecule type" value="Genomic_DNA"/>
</dbReference>
<reference evidence="6 7" key="1">
    <citation type="journal article" date="2011" name="Environ. Microbiol.">
        <title>Genome of alkaliphilic Bacillus pseudofirmus OF4 reveals adaptations that support the ability to grow in an external pH range from 7.5 to 11.4.</title>
        <authorList>
            <person name="Janto B."/>
            <person name="Ahmed A."/>
            <person name="Ito M."/>
            <person name="Liu J."/>
            <person name="Hicks D.B."/>
            <person name="Pagni S."/>
            <person name="Fackelmayer O.J."/>
            <person name="Smith T.A."/>
            <person name="Earl J."/>
            <person name="Elbourne L.D."/>
            <person name="Hassan K."/>
            <person name="Paulsen I.T."/>
            <person name="Kolsto A.B."/>
            <person name="Tourasse N.J."/>
            <person name="Ehrlich G.D."/>
            <person name="Boissy R."/>
            <person name="Ivey D.M."/>
            <person name="Li G."/>
            <person name="Xue Y."/>
            <person name="Ma Y."/>
            <person name="Hu F.Z."/>
            <person name="Krulwich T.A."/>
        </authorList>
    </citation>
    <scope>NUCLEOTIDE SEQUENCE [LARGE SCALE GENOMIC DNA]</scope>
    <source>
        <strain evidence="7">ATCC BAA-2126 / JCM 17055 / OF4</strain>
    </source>
</reference>
<dbReference type="PANTHER" id="PTHR35529:SF2">
    <property type="entry name" value="SPORULATION PROTEIN YTAF-RELATED"/>
    <property type="match status" value="1"/>
</dbReference>
<evidence type="ECO:0000313" key="6">
    <source>
        <dbReference type="EMBL" id="ADC51834.1"/>
    </source>
</evidence>
<dbReference type="RefSeq" id="WP_012959196.1">
    <property type="nucleotide sequence ID" value="NC_013791.2"/>
</dbReference>
<keyword evidence="4 5" id="KW-0472">Membrane</keyword>
<name>D3FSW9_ALKPO</name>
<dbReference type="KEGG" id="bpf:BpOF4_18975"/>
<dbReference type="Proteomes" id="UP000001544">
    <property type="component" value="Chromosome"/>
</dbReference>
<feature type="transmembrane region" description="Helical" evidence="5">
    <location>
        <begin position="65"/>
        <end position="83"/>
    </location>
</feature>
<feature type="transmembrane region" description="Helical" evidence="5">
    <location>
        <begin position="6"/>
        <end position="26"/>
    </location>
</feature>
<evidence type="ECO:0000256" key="4">
    <source>
        <dbReference type="ARBA" id="ARBA00023136"/>
    </source>
</evidence>
<dbReference type="PANTHER" id="PTHR35529">
    <property type="entry name" value="MANGANESE EFFLUX PUMP MNTP-RELATED"/>
    <property type="match status" value="1"/>
</dbReference>
<evidence type="ECO:0000313" key="7">
    <source>
        <dbReference type="Proteomes" id="UP000001544"/>
    </source>
</evidence>
<evidence type="ECO:0000256" key="2">
    <source>
        <dbReference type="ARBA" id="ARBA00022692"/>
    </source>
</evidence>